<feature type="region of interest" description="Disordered" evidence="1">
    <location>
        <begin position="205"/>
        <end position="228"/>
    </location>
</feature>
<reference evidence="3 4" key="1">
    <citation type="journal article" date="2012" name="Nucleic Acids Res.">
        <title>Sequencing of the smallest Apicomplexan genome from the human pathogen Babesia microti.</title>
        <authorList>
            <person name="Cornillot E."/>
            <person name="Hadj-Kaddour K."/>
            <person name="Dassouli A."/>
            <person name="Noel B."/>
            <person name="Ranwez V."/>
            <person name="Vacherie B."/>
            <person name="Augagneur Y."/>
            <person name="Bres V."/>
            <person name="Duclos A."/>
            <person name="Randazzo S."/>
            <person name="Carcy B."/>
            <person name="Debierre-Grockiego F."/>
            <person name="Delbecq S."/>
            <person name="Moubri-Menage K."/>
            <person name="Shams-Eldin H."/>
            <person name="Usmani-Brown S."/>
            <person name="Bringaud F."/>
            <person name="Wincker P."/>
            <person name="Vivares C.P."/>
            <person name="Schwarz R.T."/>
            <person name="Schetters T.P."/>
            <person name="Krause P.J."/>
            <person name="Gorenflot A."/>
            <person name="Berry V."/>
            <person name="Barbe V."/>
            <person name="Ben Mamoun C."/>
        </authorList>
    </citation>
    <scope>NUCLEOTIDE SEQUENCE [LARGE SCALE GENOMIC DNA]</scope>
    <source>
        <strain evidence="3 4">RI</strain>
    </source>
</reference>
<organism evidence="3 4">
    <name type="scientific">Babesia microti (strain RI)</name>
    <dbReference type="NCBI Taxonomy" id="1133968"/>
    <lineage>
        <taxon>Eukaryota</taxon>
        <taxon>Sar</taxon>
        <taxon>Alveolata</taxon>
        <taxon>Apicomplexa</taxon>
        <taxon>Aconoidasida</taxon>
        <taxon>Piroplasmida</taxon>
        <taxon>Babesiidae</taxon>
        <taxon>Babesia</taxon>
    </lineage>
</organism>
<reference evidence="3 4" key="2">
    <citation type="journal article" date="2013" name="PLoS ONE">
        <title>Whole genome mapping and re-organization of the nuclear and mitochondrial genomes of Babesia microti isolates.</title>
        <authorList>
            <person name="Cornillot E."/>
            <person name="Dassouli A."/>
            <person name="Garg A."/>
            <person name="Pachikara N."/>
            <person name="Randazzo S."/>
            <person name="Depoix D."/>
            <person name="Carcy B."/>
            <person name="Delbecq S."/>
            <person name="Frutos R."/>
            <person name="Silva J.C."/>
            <person name="Sutton R."/>
            <person name="Krause P.J."/>
            <person name="Mamoun C.B."/>
        </authorList>
    </citation>
    <scope>NUCLEOTIDE SEQUENCE [LARGE SCALE GENOMIC DNA]</scope>
    <source>
        <strain evidence="3 4">RI</strain>
    </source>
</reference>
<reference evidence="3 4" key="3">
    <citation type="journal article" date="2016" name="Sci. Rep.">
        <title>Genome-wide diversity and gene expression profiling of Babesia microti isolates identify polymorphic genes that mediate host-pathogen interactions.</title>
        <authorList>
            <person name="Silva J.C."/>
            <person name="Cornillot E."/>
            <person name="McCracken C."/>
            <person name="Usmani-Brown S."/>
            <person name="Dwivedi A."/>
            <person name="Ifeonu O.O."/>
            <person name="Crabtree J."/>
            <person name="Gotia H.T."/>
            <person name="Virji A.Z."/>
            <person name="Reynes C."/>
            <person name="Colinge J."/>
            <person name="Kumar V."/>
            <person name="Lawres L."/>
            <person name="Pazzi J.E."/>
            <person name="Pablo J.V."/>
            <person name="Hung C."/>
            <person name="Brancato J."/>
            <person name="Kumari P."/>
            <person name="Orvis J."/>
            <person name="Tretina K."/>
            <person name="Chibucos M."/>
            <person name="Ott S."/>
            <person name="Sadzewicz L."/>
            <person name="Sengamalay N."/>
            <person name="Shetty A.C."/>
            <person name="Su Q."/>
            <person name="Tallon L."/>
            <person name="Fraser C.M."/>
            <person name="Frutos R."/>
            <person name="Molina D.M."/>
            <person name="Krause P.J."/>
            <person name="Ben Mamoun C."/>
        </authorList>
    </citation>
    <scope>NUCLEOTIDE SEQUENCE [LARGE SCALE GENOMIC DNA]</scope>
    <source>
        <strain evidence="3 4">RI</strain>
    </source>
</reference>
<evidence type="ECO:0000313" key="4">
    <source>
        <dbReference type="Proteomes" id="UP000002899"/>
    </source>
</evidence>
<keyword evidence="4" id="KW-1185">Reference proteome</keyword>
<evidence type="ECO:0000313" key="3">
    <source>
        <dbReference type="EMBL" id="CTQ41041.1"/>
    </source>
</evidence>
<evidence type="ECO:0000256" key="2">
    <source>
        <dbReference type="SAM" id="Phobius"/>
    </source>
</evidence>
<feature type="compositionally biased region" description="Polar residues" evidence="1">
    <location>
        <begin position="205"/>
        <end position="214"/>
    </location>
</feature>
<name>A0A0K3ATZ7_BABMR</name>
<dbReference type="RefSeq" id="XP_012649052.1">
    <property type="nucleotide sequence ID" value="XM_012793598.1"/>
</dbReference>
<proteinExistence type="predicted"/>
<gene>
    <name evidence="3" type="ORF">BMR1_03g02210</name>
</gene>
<protein>
    <submittedName>
        <fullName evidence="3">Uncharacterized protein</fullName>
    </submittedName>
</protein>
<keyword evidence="2" id="KW-0472">Membrane</keyword>
<dbReference type="KEGG" id="bmic:BMR1_03g02210"/>
<dbReference type="EMBL" id="LN871598">
    <property type="protein sequence ID" value="CTQ41041.1"/>
    <property type="molecule type" value="Genomic_DNA"/>
</dbReference>
<keyword evidence="2" id="KW-1133">Transmembrane helix</keyword>
<feature type="transmembrane region" description="Helical" evidence="2">
    <location>
        <begin position="70"/>
        <end position="87"/>
    </location>
</feature>
<dbReference type="VEuPathDB" id="PiroplasmaDB:BMR1_03g02210"/>
<accession>A0A0K3ATZ7</accession>
<dbReference type="GeneID" id="24425084"/>
<dbReference type="Proteomes" id="UP000002899">
    <property type="component" value="Chromosome III"/>
</dbReference>
<evidence type="ECO:0000256" key="1">
    <source>
        <dbReference type="SAM" id="MobiDB-lite"/>
    </source>
</evidence>
<sequence>MVWIYKFHYDENFVNDKWLWDRKSLMISVAKYIRRIIPPWMIEYLPKWIVNWLYPPFHPLRYYSGYVRSPYLLLSVASAIISLYLLYKLYYNLYGFNQLNDTIYTTASPQFKHIYQSTAQLNTKATITIDDDDGDDNNECGSTDATGTQEEVVPNNIDQNEIIKYYGDPFGKLELFSTIRMREYVDNYIKDMSVENLSDYYHFQSSGDENNSSPKLEPSSKVLTRPNFPPFKNNKLSVSDRLPQFINTDMFYNQ</sequence>
<keyword evidence="2" id="KW-0812">Transmembrane</keyword>
<dbReference type="AlphaFoldDB" id="A0A0K3ATZ7"/>